<feature type="signal peptide" evidence="7">
    <location>
        <begin position="1"/>
        <end position="19"/>
    </location>
</feature>
<dbReference type="InterPro" id="IPR043504">
    <property type="entry name" value="Peptidase_S1_PA_chymotrypsin"/>
</dbReference>
<accession>A0ABP1Q6H0</accession>
<evidence type="ECO:0000256" key="5">
    <source>
        <dbReference type="ARBA" id="ARBA00023157"/>
    </source>
</evidence>
<keyword evidence="2 7" id="KW-0732">Signal</keyword>
<dbReference type="InterPro" id="IPR009003">
    <property type="entry name" value="Peptidase_S1_PA"/>
</dbReference>
<evidence type="ECO:0000256" key="4">
    <source>
        <dbReference type="ARBA" id="ARBA00022825"/>
    </source>
</evidence>
<comment type="similarity">
    <text evidence="6">Belongs to the peptidase S1 family. CLIP subfamily.</text>
</comment>
<dbReference type="InterPro" id="IPR022700">
    <property type="entry name" value="CLIP"/>
</dbReference>
<dbReference type="Pfam" id="PF12032">
    <property type="entry name" value="CLIP"/>
    <property type="match status" value="1"/>
</dbReference>
<evidence type="ECO:0000256" key="7">
    <source>
        <dbReference type="SAM" id="SignalP"/>
    </source>
</evidence>
<dbReference type="PANTHER" id="PTHR24256">
    <property type="entry name" value="TRYPTASE-RELATED"/>
    <property type="match status" value="1"/>
</dbReference>
<comment type="caution">
    <text evidence="9">The sequence shown here is derived from an EMBL/GenBank/DDBJ whole genome shotgun (WGS) entry which is preliminary data.</text>
</comment>
<dbReference type="EMBL" id="CAXLJM020000024">
    <property type="protein sequence ID" value="CAL8091095.1"/>
    <property type="molecule type" value="Genomic_DNA"/>
</dbReference>
<evidence type="ECO:0000256" key="3">
    <source>
        <dbReference type="ARBA" id="ARBA00022801"/>
    </source>
</evidence>
<dbReference type="SMART" id="SM00680">
    <property type="entry name" value="CLIP"/>
    <property type="match status" value="1"/>
</dbReference>
<evidence type="ECO:0000259" key="8">
    <source>
        <dbReference type="PROSITE" id="PS50240"/>
    </source>
</evidence>
<reference evidence="9 10" key="1">
    <citation type="submission" date="2024-08" db="EMBL/GenBank/DDBJ databases">
        <authorList>
            <person name="Cucini C."/>
            <person name="Frati F."/>
        </authorList>
    </citation>
    <scope>NUCLEOTIDE SEQUENCE [LARGE SCALE GENOMIC DNA]</scope>
</reference>
<dbReference type="PROSITE" id="PS50240">
    <property type="entry name" value="TRYPSIN_DOM"/>
    <property type="match status" value="1"/>
</dbReference>
<sequence>MNTVLIFSLTLFASSFIQAVPAKYRRCESLDGQNNPTLGQCIEFPLCPRLLELAKNRSKTVEDFQMLRRLTCGFINDKPRVCCPDSDIYHPPAPEDDELTKLPLFFPDQPSNSHLPLDVNYGFQKPELDDATHPNNELQRLIPKLEDCGEPRVDILTSTRIIGGEKASFVGQLPYMGLLYRIDTITDEEEFYCSATIINQFYLLTAAHCIYTNENSSHTLAFVQVGITNVNERCQKNSQRECIHDRRYEVNETKVHPKYIYGSRDRSHDIALVRTALPMDFNSRYIRPVCLPFTRIYGISPGAFLDSKADRKSTPTVGTGVVAGWGRESNSGVAKSSSSLKMALLPVLSRNECQHRYARQVKISDKQVNEVYFK</sequence>
<dbReference type="Proteomes" id="UP001642540">
    <property type="component" value="Unassembled WGS sequence"/>
</dbReference>
<dbReference type="InterPro" id="IPR038565">
    <property type="entry name" value="CLIP_sf"/>
</dbReference>
<feature type="domain" description="Peptidase S1" evidence="8">
    <location>
        <begin position="161"/>
        <end position="374"/>
    </location>
</feature>
<protein>
    <recommendedName>
        <fullName evidence="8">Peptidase S1 domain-containing protein</fullName>
    </recommendedName>
</protein>
<evidence type="ECO:0000313" key="9">
    <source>
        <dbReference type="EMBL" id="CAL8091095.1"/>
    </source>
</evidence>
<organism evidence="9 10">
    <name type="scientific">Orchesella dallaii</name>
    <dbReference type="NCBI Taxonomy" id="48710"/>
    <lineage>
        <taxon>Eukaryota</taxon>
        <taxon>Metazoa</taxon>
        <taxon>Ecdysozoa</taxon>
        <taxon>Arthropoda</taxon>
        <taxon>Hexapoda</taxon>
        <taxon>Collembola</taxon>
        <taxon>Entomobryomorpha</taxon>
        <taxon>Entomobryoidea</taxon>
        <taxon>Orchesellidae</taxon>
        <taxon>Orchesellinae</taxon>
        <taxon>Orchesella</taxon>
    </lineage>
</organism>
<gene>
    <name evidence="9" type="ORF">ODALV1_LOCUS7826</name>
</gene>
<dbReference type="Gene3D" id="3.30.1640.30">
    <property type="match status" value="1"/>
</dbReference>
<keyword evidence="10" id="KW-1185">Reference proteome</keyword>
<dbReference type="SMART" id="SM00020">
    <property type="entry name" value="Tryp_SPc"/>
    <property type="match status" value="1"/>
</dbReference>
<keyword evidence="1" id="KW-0645">Protease</keyword>
<dbReference type="Pfam" id="PF00089">
    <property type="entry name" value="Trypsin"/>
    <property type="match status" value="1"/>
</dbReference>
<evidence type="ECO:0000256" key="2">
    <source>
        <dbReference type="ARBA" id="ARBA00022729"/>
    </source>
</evidence>
<evidence type="ECO:0000256" key="1">
    <source>
        <dbReference type="ARBA" id="ARBA00022670"/>
    </source>
</evidence>
<keyword evidence="3" id="KW-0378">Hydrolase</keyword>
<evidence type="ECO:0000313" key="10">
    <source>
        <dbReference type="Proteomes" id="UP001642540"/>
    </source>
</evidence>
<dbReference type="CDD" id="cd00190">
    <property type="entry name" value="Tryp_SPc"/>
    <property type="match status" value="1"/>
</dbReference>
<dbReference type="SUPFAM" id="SSF50494">
    <property type="entry name" value="Trypsin-like serine proteases"/>
    <property type="match status" value="1"/>
</dbReference>
<keyword evidence="5" id="KW-1015">Disulfide bond</keyword>
<keyword evidence="4" id="KW-0720">Serine protease</keyword>
<feature type="chain" id="PRO_5047435689" description="Peptidase S1 domain-containing protein" evidence="7">
    <location>
        <begin position="20"/>
        <end position="374"/>
    </location>
</feature>
<dbReference type="InterPro" id="IPR018114">
    <property type="entry name" value="TRYPSIN_HIS"/>
</dbReference>
<dbReference type="PROSITE" id="PS00134">
    <property type="entry name" value="TRYPSIN_HIS"/>
    <property type="match status" value="1"/>
</dbReference>
<name>A0ABP1Q6H0_9HEXA</name>
<evidence type="ECO:0000256" key="6">
    <source>
        <dbReference type="ARBA" id="ARBA00024195"/>
    </source>
</evidence>
<dbReference type="InterPro" id="IPR001254">
    <property type="entry name" value="Trypsin_dom"/>
</dbReference>
<dbReference type="Gene3D" id="2.40.10.10">
    <property type="entry name" value="Trypsin-like serine proteases"/>
    <property type="match status" value="2"/>
</dbReference>
<proteinExistence type="inferred from homology"/>
<dbReference type="InterPro" id="IPR051487">
    <property type="entry name" value="Ser/Thr_Proteases_Immune/Dev"/>
</dbReference>